<organism evidence="10">
    <name type="scientific">Haptolina ericina</name>
    <dbReference type="NCBI Taxonomy" id="156174"/>
    <lineage>
        <taxon>Eukaryota</taxon>
        <taxon>Haptista</taxon>
        <taxon>Haptophyta</taxon>
        <taxon>Prymnesiophyceae</taxon>
        <taxon>Prymnesiales</taxon>
        <taxon>Prymnesiaceae</taxon>
        <taxon>Haptolina</taxon>
    </lineage>
</organism>
<comment type="cofactor">
    <cofactor evidence="1 7">
        <name>FAD</name>
        <dbReference type="ChEBI" id="CHEBI:57692"/>
    </cofactor>
</comment>
<dbReference type="PANTHER" id="PTHR22897">
    <property type="entry name" value="QUIESCIN Q6-RELATED SULFHYDRYL OXIDASE"/>
    <property type="match status" value="1"/>
</dbReference>
<dbReference type="PROSITE" id="PS51324">
    <property type="entry name" value="ERV_ALR"/>
    <property type="match status" value="1"/>
</dbReference>
<dbReference type="GO" id="GO:0005615">
    <property type="term" value="C:extracellular space"/>
    <property type="evidence" value="ECO:0007669"/>
    <property type="project" value="TreeGrafter"/>
</dbReference>
<accession>A0A7S3EYL3</accession>
<dbReference type="Gene3D" id="1.20.120.310">
    <property type="entry name" value="ERV/ALR sulfhydryl oxidase domain"/>
    <property type="match status" value="1"/>
</dbReference>
<evidence type="ECO:0000256" key="3">
    <source>
        <dbReference type="ARBA" id="ARBA00022729"/>
    </source>
</evidence>
<evidence type="ECO:0000259" key="9">
    <source>
        <dbReference type="PROSITE" id="PS51324"/>
    </source>
</evidence>
<evidence type="ECO:0000256" key="2">
    <source>
        <dbReference type="ARBA" id="ARBA00022630"/>
    </source>
</evidence>
<evidence type="ECO:0000256" key="4">
    <source>
        <dbReference type="ARBA" id="ARBA00022827"/>
    </source>
</evidence>
<evidence type="ECO:0000256" key="6">
    <source>
        <dbReference type="ARBA" id="ARBA00023157"/>
    </source>
</evidence>
<dbReference type="EMBL" id="HBHX01023340">
    <property type="protein sequence ID" value="CAE0112309.1"/>
    <property type="molecule type" value="Transcribed_RNA"/>
</dbReference>
<dbReference type="InterPro" id="IPR017905">
    <property type="entry name" value="ERV/ALR_sulphydryl_oxidase"/>
</dbReference>
<dbReference type="InterPro" id="IPR036774">
    <property type="entry name" value="ERV/ALR_sulphydryl_oxid_sf"/>
</dbReference>
<comment type="catalytic activity">
    <reaction evidence="7">
        <text>2 R'C(R)SH + O2 = R'C(R)S-S(R)CR' + H2O2</text>
        <dbReference type="Rhea" id="RHEA:17357"/>
        <dbReference type="ChEBI" id="CHEBI:15379"/>
        <dbReference type="ChEBI" id="CHEBI:16240"/>
        <dbReference type="ChEBI" id="CHEBI:16520"/>
        <dbReference type="ChEBI" id="CHEBI:17412"/>
        <dbReference type="EC" id="1.8.3.2"/>
    </reaction>
</comment>
<keyword evidence="3 8" id="KW-0732">Signal</keyword>
<feature type="signal peptide" evidence="8">
    <location>
        <begin position="1"/>
        <end position="27"/>
    </location>
</feature>
<dbReference type="GO" id="GO:0016971">
    <property type="term" value="F:flavin-dependent sulfhydryl oxidase activity"/>
    <property type="evidence" value="ECO:0007669"/>
    <property type="project" value="InterPro"/>
</dbReference>
<keyword evidence="5 7" id="KW-0560">Oxidoreductase</keyword>
<gene>
    <name evidence="10" type="ORF">HERI1096_LOCUS12969</name>
</gene>
<name>A0A7S3EYL3_9EUKA</name>
<dbReference type="GO" id="GO:0006457">
    <property type="term" value="P:protein folding"/>
    <property type="evidence" value="ECO:0007669"/>
    <property type="project" value="TreeGrafter"/>
</dbReference>
<evidence type="ECO:0000313" key="10">
    <source>
        <dbReference type="EMBL" id="CAE0112309.1"/>
    </source>
</evidence>
<evidence type="ECO:0000256" key="7">
    <source>
        <dbReference type="RuleBase" id="RU371123"/>
    </source>
</evidence>
<dbReference type="EC" id="1.8.3.2" evidence="7"/>
<protein>
    <recommendedName>
        <fullName evidence="7">Sulfhydryl oxidase</fullName>
        <ecNumber evidence="7">1.8.3.2</ecNumber>
    </recommendedName>
</protein>
<dbReference type="SUPFAM" id="SSF69000">
    <property type="entry name" value="FAD-dependent thiol oxidase"/>
    <property type="match status" value="1"/>
</dbReference>
<evidence type="ECO:0000256" key="5">
    <source>
        <dbReference type="ARBA" id="ARBA00023002"/>
    </source>
</evidence>
<feature type="domain" description="ERV/ALR sulfhydryl oxidase" evidence="9">
    <location>
        <begin position="1"/>
        <end position="116"/>
    </location>
</feature>
<keyword evidence="4 7" id="KW-0274">FAD</keyword>
<proteinExistence type="predicted"/>
<dbReference type="PANTHER" id="PTHR22897:SF8">
    <property type="entry name" value="SULFHYDRYL OXIDASE"/>
    <property type="match status" value="1"/>
</dbReference>
<evidence type="ECO:0000256" key="1">
    <source>
        <dbReference type="ARBA" id="ARBA00001974"/>
    </source>
</evidence>
<reference evidence="10" key="1">
    <citation type="submission" date="2021-01" db="EMBL/GenBank/DDBJ databases">
        <authorList>
            <person name="Corre E."/>
            <person name="Pelletier E."/>
            <person name="Niang G."/>
            <person name="Scheremetjew M."/>
            <person name="Finn R."/>
            <person name="Kale V."/>
            <person name="Holt S."/>
            <person name="Cochrane G."/>
            <person name="Meng A."/>
            <person name="Brown T."/>
            <person name="Cohen L."/>
        </authorList>
    </citation>
    <scope>NUCLEOTIDE SEQUENCE</scope>
    <source>
        <strain evidence="10">CCMP281</strain>
    </source>
</reference>
<keyword evidence="6" id="KW-1015">Disulfide bond</keyword>
<dbReference type="Pfam" id="PF04777">
    <property type="entry name" value="Evr1_Alr"/>
    <property type="match status" value="1"/>
</dbReference>
<evidence type="ECO:0000256" key="8">
    <source>
        <dbReference type="SAM" id="SignalP"/>
    </source>
</evidence>
<sequence length="167" mass="18070">MTVAYGGRCGLWLLFHTLASRAHGAEATRVLEAIHAYVEQFFGCADCASHFLSMASSSNDPMPLATSVSSAADFAADSAADSAVLWLWRAHNKVNARLNSTGMRTVLRLGLPKVQYPSAVLCPNCASSTGRWDQLNTLRFLRRAFCQNEPGLFSCGAVTGAWTQNPR</sequence>
<dbReference type="AlphaFoldDB" id="A0A7S3EYL3"/>
<dbReference type="GO" id="GO:0000139">
    <property type="term" value="C:Golgi membrane"/>
    <property type="evidence" value="ECO:0007669"/>
    <property type="project" value="TreeGrafter"/>
</dbReference>
<keyword evidence="2 7" id="KW-0285">Flavoprotein</keyword>
<dbReference type="InterPro" id="IPR039798">
    <property type="entry name" value="Sulfhydryl_oxidase"/>
</dbReference>
<dbReference type="GO" id="GO:0003756">
    <property type="term" value="F:protein disulfide isomerase activity"/>
    <property type="evidence" value="ECO:0007669"/>
    <property type="project" value="TreeGrafter"/>
</dbReference>
<feature type="chain" id="PRO_5030908438" description="Sulfhydryl oxidase" evidence="8">
    <location>
        <begin position="28"/>
        <end position="167"/>
    </location>
</feature>